<evidence type="ECO:0000313" key="3">
    <source>
        <dbReference type="EMBL" id="KTR25628.1"/>
    </source>
</evidence>
<evidence type="ECO:0000313" key="4">
    <source>
        <dbReference type="Proteomes" id="UP000053797"/>
    </source>
</evidence>
<dbReference type="Proteomes" id="UP000072605">
    <property type="component" value="Unassembled WGS sequence"/>
</dbReference>
<dbReference type="AlphaFoldDB" id="A0A0V8GBB5"/>
<reference evidence="3 5" key="2">
    <citation type="journal article" date="2016" name="Front. Microbiol.">
        <title>Genomic Resource of Rice Seed Associated Bacteria.</title>
        <authorList>
            <person name="Midha S."/>
            <person name="Bansal K."/>
            <person name="Sharma S."/>
            <person name="Kumar N."/>
            <person name="Patil P.P."/>
            <person name="Chaudhry V."/>
            <person name="Patil P.B."/>
        </authorList>
    </citation>
    <scope>NUCLEOTIDE SEQUENCE [LARGE SCALE GENOMIC DNA]</scope>
    <source>
        <strain evidence="3 5">RSA11</strain>
    </source>
</reference>
<organism evidence="2 4">
    <name type="scientific">Exiguobacterium indicum</name>
    <dbReference type="NCBI Taxonomy" id="296995"/>
    <lineage>
        <taxon>Bacteria</taxon>
        <taxon>Bacillati</taxon>
        <taxon>Bacillota</taxon>
        <taxon>Bacilli</taxon>
        <taxon>Bacillales</taxon>
        <taxon>Bacillales Family XII. Incertae Sedis</taxon>
        <taxon>Exiguobacterium</taxon>
    </lineage>
</organism>
<name>A0A0V8GBB5_9BACL</name>
<accession>A0A0V8GBB5</accession>
<keyword evidence="1" id="KW-1133">Transmembrane helix</keyword>
<feature type="transmembrane region" description="Helical" evidence="1">
    <location>
        <begin position="7"/>
        <end position="24"/>
    </location>
</feature>
<sequence>MRVVRDLNTYSILLVLAFLLVIQYDRICWSQTQRDEAGGYDTPGGIAMASVEISAENVYLRNRRKGGK</sequence>
<evidence type="ECO:0000313" key="2">
    <source>
        <dbReference type="EMBL" id="KSU47550.1"/>
    </source>
</evidence>
<reference evidence="2 4" key="1">
    <citation type="journal article" date="2015" name="Int. J. Syst. Evol. Microbiol.">
        <title>Exiguobacterium enclense sp. nov., isolated from sediment.</title>
        <authorList>
            <person name="Dastager S.G."/>
            <person name="Mawlankar R."/>
            <person name="Sonalkar V.V."/>
            <person name="Thorat M.N."/>
            <person name="Mual P."/>
            <person name="Verma A."/>
            <person name="Krishnamurthi S."/>
            <person name="Tang S.K."/>
            <person name="Li W.J."/>
        </authorList>
    </citation>
    <scope>NUCLEOTIDE SEQUENCE [LARGE SCALE GENOMIC DNA]</scope>
    <source>
        <strain evidence="2 4">NIO-1109</strain>
    </source>
</reference>
<dbReference type="EMBL" id="LDQV01000034">
    <property type="protein sequence ID" value="KTR25628.1"/>
    <property type="molecule type" value="Genomic_DNA"/>
</dbReference>
<keyword evidence="1" id="KW-0472">Membrane</keyword>
<evidence type="ECO:0000256" key="1">
    <source>
        <dbReference type="SAM" id="Phobius"/>
    </source>
</evidence>
<comment type="caution">
    <text evidence="2">The sequence shown here is derived from an EMBL/GenBank/DDBJ whole genome shotgun (WGS) entry which is preliminary data.</text>
</comment>
<gene>
    <name evidence="2" type="ORF">AS033_16130</name>
    <name evidence="3" type="ORF">RSA11_14380</name>
</gene>
<dbReference type="Proteomes" id="UP000053797">
    <property type="component" value="Unassembled WGS sequence"/>
</dbReference>
<proteinExistence type="predicted"/>
<keyword evidence="1" id="KW-0812">Transmembrane</keyword>
<evidence type="ECO:0000313" key="5">
    <source>
        <dbReference type="Proteomes" id="UP000072605"/>
    </source>
</evidence>
<dbReference type="EMBL" id="LNQL01000008">
    <property type="protein sequence ID" value="KSU47550.1"/>
    <property type="molecule type" value="Genomic_DNA"/>
</dbReference>
<protein>
    <submittedName>
        <fullName evidence="2">Uncharacterized protein</fullName>
    </submittedName>
</protein>